<dbReference type="GO" id="GO:0008977">
    <property type="term" value="F:prephenate dehydrogenase (NAD+) activity"/>
    <property type="evidence" value="ECO:0007669"/>
    <property type="project" value="InterPro"/>
</dbReference>
<dbReference type="InterPro" id="IPR003099">
    <property type="entry name" value="Prephen_DH"/>
</dbReference>
<comment type="similarity">
    <text evidence="1">Belongs to the prephenate/arogenate dehydrogenase family.</text>
</comment>
<comment type="caution">
    <text evidence="5">The sequence shown here is derived from an EMBL/GenBank/DDBJ whole genome shotgun (WGS) entry which is preliminary data.</text>
</comment>
<dbReference type="PROSITE" id="PS51176">
    <property type="entry name" value="PDH_ADH"/>
    <property type="match status" value="1"/>
</dbReference>
<feature type="domain" description="Prephenate/arogenate dehydrogenase" evidence="4">
    <location>
        <begin position="1"/>
        <end position="278"/>
    </location>
</feature>
<dbReference type="PANTHER" id="PTHR21363:SF0">
    <property type="entry name" value="PREPHENATE DEHYDROGENASE [NADP(+)]"/>
    <property type="match status" value="1"/>
</dbReference>
<dbReference type="InterPro" id="IPR008927">
    <property type="entry name" value="6-PGluconate_DH-like_C_sf"/>
</dbReference>
<keyword evidence="2" id="KW-0560">Oxidoreductase</keyword>
<dbReference type="GO" id="GO:0004665">
    <property type="term" value="F:prephenate dehydrogenase (NADP+) activity"/>
    <property type="evidence" value="ECO:0007669"/>
    <property type="project" value="InterPro"/>
</dbReference>
<dbReference type="SUPFAM" id="SSF48179">
    <property type="entry name" value="6-phosphogluconate dehydrogenase C-terminal domain-like"/>
    <property type="match status" value="1"/>
</dbReference>
<gene>
    <name evidence="5" type="ORF">GGC33_03650</name>
</gene>
<dbReference type="EMBL" id="WMIA01000003">
    <property type="protein sequence ID" value="MTF38017.1"/>
    <property type="molecule type" value="Genomic_DNA"/>
</dbReference>
<dbReference type="FunFam" id="3.40.50.720:FF:000208">
    <property type="entry name" value="Prephenate dehydrogenase"/>
    <property type="match status" value="1"/>
</dbReference>
<accession>A0A844GNG1</accession>
<dbReference type="GO" id="GO:0070403">
    <property type="term" value="F:NAD+ binding"/>
    <property type="evidence" value="ECO:0007669"/>
    <property type="project" value="InterPro"/>
</dbReference>
<dbReference type="PANTHER" id="PTHR21363">
    <property type="entry name" value="PREPHENATE DEHYDROGENASE"/>
    <property type="match status" value="1"/>
</dbReference>
<evidence type="ECO:0000313" key="5">
    <source>
        <dbReference type="EMBL" id="MTF38017.1"/>
    </source>
</evidence>
<dbReference type="Gene3D" id="1.10.3660.10">
    <property type="entry name" value="6-phosphogluconate dehydrogenase C-terminal like domain"/>
    <property type="match status" value="1"/>
</dbReference>
<dbReference type="Proteomes" id="UP000437131">
    <property type="component" value="Unassembled WGS sequence"/>
</dbReference>
<evidence type="ECO:0000256" key="2">
    <source>
        <dbReference type="ARBA" id="ARBA00023002"/>
    </source>
</evidence>
<protein>
    <submittedName>
        <fullName evidence="5">Prephenate/arogenate dehydrogenase</fullName>
    </submittedName>
</protein>
<name>A0A844GNG1_9CHRO</name>
<sequence length="278" mass="30281">MKIGIIGLGLIGGSLGLDLTAKGYEVIGVSRKKETCDRALEKQIVTTAGQNLELLSKTDLIFVCTPIEAILRTIESIIPHLSPETIITDVGSVKGAIASPATKLWSNFVPSHPMAGTANQGVEAAEYNLFNNAPCVITPLPQTSPLAITKVSHIWETVGCRLYQSTPELHDRAVAWISHLPVMISANLIYSCTHTSSPEVIKLAQALASSGFKDTSRVGGGNPELGLMMAQYNRQQLINSLREYQQNLDLLIESIEGENWEALTNILQETYQNRPKFI</sequence>
<dbReference type="InterPro" id="IPR036291">
    <property type="entry name" value="NAD(P)-bd_dom_sf"/>
</dbReference>
<dbReference type="Gene3D" id="3.40.50.720">
    <property type="entry name" value="NAD(P)-binding Rossmann-like Domain"/>
    <property type="match status" value="1"/>
</dbReference>
<dbReference type="InterPro" id="IPR046825">
    <property type="entry name" value="PDH_C"/>
</dbReference>
<evidence type="ECO:0000259" key="4">
    <source>
        <dbReference type="PROSITE" id="PS51176"/>
    </source>
</evidence>
<dbReference type="GO" id="GO:0006571">
    <property type="term" value="P:tyrosine biosynthetic process"/>
    <property type="evidence" value="ECO:0007669"/>
    <property type="project" value="InterPro"/>
</dbReference>
<reference evidence="5 6" key="1">
    <citation type="submission" date="2019-11" db="EMBL/GenBank/DDBJ databases">
        <title>Isolation of a new High Light Tolerant Cyanobacteria.</title>
        <authorList>
            <person name="Dobson Z."/>
            <person name="Vaughn N."/>
            <person name="Vaughn M."/>
            <person name="Fromme P."/>
            <person name="Mazor Y."/>
        </authorList>
    </citation>
    <scope>NUCLEOTIDE SEQUENCE [LARGE SCALE GENOMIC DNA]</scope>
    <source>
        <strain evidence="5 6">0216</strain>
    </source>
</reference>
<dbReference type="RefSeq" id="WP_155082899.1">
    <property type="nucleotide sequence ID" value="NZ_WMIA01000003.1"/>
</dbReference>
<dbReference type="NCBIfam" id="NF005650">
    <property type="entry name" value="PRK07417.1"/>
    <property type="match status" value="1"/>
</dbReference>
<dbReference type="InterPro" id="IPR050812">
    <property type="entry name" value="Preph/Arog_dehydrog"/>
</dbReference>
<keyword evidence="3" id="KW-0175">Coiled coil</keyword>
<dbReference type="AlphaFoldDB" id="A0A844GNG1"/>
<feature type="coiled-coil region" evidence="3">
    <location>
        <begin position="227"/>
        <end position="254"/>
    </location>
</feature>
<dbReference type="SUPFAM" id="SSF51735">
    <property type="entry name" value="NAD(P)-binding Rossmann-fold domains"/>
    <property type="match status" value="1"/>
</dbReference>
<evidence type="ECO:0000256" key="3">
    <source>
        <dbReference type="SAM" id="Coils"/>
    </source>
</evidence>
<evidence type="ECO:0000256" key="1">
    <source>
        <dbReference type="ARBA" id="ARBA00007964"/>
    </source>
</evidence>
<evidence type="ECO:0000313" key="6">
    <source>
        <dbReference type="Proteomes" id="UP000437131"/>
    </source>
</evidence>
<dbReference type="Pfam" id="PF20463">
    <property type="entry name" value="PDH_C"/>
    <property type="match status" value="1"/>
</dbReference>
<dbReference type="InterPro" id="IPR046826">
    <property type="entry name" value="PDH_N"/>
</dbReference>
<organism evidence="5 6">
    <name type="scientific">Cyanobacterium aponinum 0216</name>
    <dbReference type="NCBI Taxonomy" id="2676140"/>
    <lineage>
        <taxon>Bacteria</taxon>
        <taxon>Bacillati</taxon>
        <taxon>Cyanobacteriota</taxon>
        <taxon>Cyanophyceae</taxon>
        <taxon>Oscillatoriophycideae</taxon>
        <taxon>Chroococcales</taxon>
        <taxon>Geminocystaceae</taxon>
        <taxon>Cyanobacterium</taxon>
    </lineage>
</organism>
<dbReference type="Pfam" id="PF02153">
    <property type="entry name" value="PDH_N"/>
    <property type="match status" value="1"/>
</dbReference>
<proteinExistence type="inferred from homology"/>